<feature type="transmembrane region" description="Helical" evidence="2">
    <location>
        <begin position="19"/>
        <end position="36"/>
    </location>
</feature>
<comment type="caution">
    <text evidence="3">The sequence shown here is derived from an EMBL/GenBank/DDBJ whole genome shotgun (WGS) entry which is preliminary data.</text>
</comment>
<dbReference type="EMBL" id="LDXT01000086">
    <property type="protein sequence ID" value="KRT54935.1"/>
    <property type="molecule type" value="Genomic_DNA"/>
</dbReference>
<dbReference type="EMBL" id="LMXI01000518">
    <property type="protein sequence ID" value="KRT57591.1"/>
    <property type="molecule type" value="Genomic_DNA"/>
</dbReference>
<reference evidence="5 6" key="1">
    <citation type="submission" date="2015-11" db="EMBL/GenBank/DDBJ databases">
        <title>The genome of Candidatus Endoriftia persephone in Ridgeia piscesae and population structure of the North Eastern Pacific vestimentiferan symbionts.</title>
        <authorList>
            <person name="Perez M."/>
            <person name="Juniper K.S."/>
        </authorList>
    </citation>
    <scope>NUCLEOTIDE SEQUENCE [LARGE SCALE GENOMIC DNA]</scope>
    <source>
        <strain evidence="4">Ind10</strain>
        <strain evidence="3">Ind11</strain>
    </source>
</reference>
<feature type="transmembrane region" description="Helical" evidence="2">
    <location>
        <begin position="114"/>
        <end position="137"/>
    </location>
</feature>
<organism evidence="3 6">
    <name type="scientific">endosymbiont of Ridgeia piscesae</name>
    <dbReference type="NCBI Taxonomy" id="54398"/>
    <lineage>
        <taxon>Bacteria</taxon>
        <taxon>Pseudomonadati</taxon>
        <taxon>Pseudomonadota</taxon>
        <taxon>Gammaproteobacteria</taxon>
        <taxon>sulfur-oxidizing symbionts</taxon>
    </lineage>
</organism>
<keyword evidence="2" id="KW-0812">Transmembrane</keyword>
<keyword evidence="2" id="KW-1133">Transmembrane helix</keyword>
<keyword evidence="6" id="KW-1185">Reference proteome</keyword>
<accession>A0A0T5YWG5</accession>
<evidence type="ECO:0000256" key="1">
    <source>
        <dbReference type="SAM" id="MobiDB-lite"/>
    </source>
</evidence>
<sequence length="183" mass="20014">MLFDVDEATRKRAKAPHEIFMLNLAGFHLMMAPAAIVMDVGYLGFLIPLALSLCIIALLWIRATTMTEDVSWFVRMHWRLAANRTRILLVGYLISGTIIGLALLATSGSDKGGIMMVALSRVAIVPVLLTVMACFVLESSGIYQAQRFEVPDGLVKRFPPPDDLPRWEAPEVVGSSQKDAGVG</sequence>
<dbReference type="Proteomes" id="UP000051276">
    <property type="component" value="Unassembled WGS sequence"/>
</dbReference>
<feature type="region of interest" description="Disordered" evidence="1">
    <location>
        <begin position="161"/>
        <end position="183"/>
    </location>
</feature>
<dbReference type="Proteomes" id="UP000051634">
    <property type="component" value="Unassembled WGS sequence"/>
</dbReference>
<evidence type="ECO:0000256" key="2">
    <source>
        <dbReference type="SAM" id="Phobius"/>
    </source>
</evidence>
<dbReference type="RefSeq" id="WP_057955775.1">
    <property type="nucleotide sequence ID" value="NZ_KQ556892.1"/>
</dbReference>
<feature type="transmembrane region" description="Helical" evidence="2">
    <location>
        <begin position="87"/>
        <end position="108"/>
    </location>
</feature>
<evidence type="ECO:0000313" key="3">
    <source>
        <dbReference type="EMBL" id="KRT54935.1"/>
    </source>
</evidence>
<proteinExistence type="predicted"/>
<keyword evidence="2" id="KW-0472">Membrane</keyword>
<evidence type="ECO:0000313" key="5">
    <source>
        <dbReference type="Proteomes" id="UP000051276"/>
    </source>
</evidence>
<feature type="transmembrane region" description="Helical" evidence="2">
    <location>
        <begin position="42"/>
        <end position="61"/>
    </location>
</feature>
<gene>
    <name evidence="3" type="ORF">Ga0074115_11159</name>
    <name evidence="4" type="ORF">Ga0076813_117610</name>
</gene>
<protein>
    <submittedName>
        <fullName evidence="3">Uncharacterized protein</fullName>
    </submittedName>
</protein>
<evidence type="ECO:0000313" key="6">
    <source>
        <dbReference type="Proteomes" id="UP000051634"/>
    </source>
</evidence>
<feature type="compositionally biased region" description="Polar residues" evidence="1">
    <location>
        <begin position="174"/>
        <end position="183"/>
    </location>
</feature>
<dbReference type="AlphaFoldDB" id="A0A0T5YWG5"/>
<evidence type="ECO:0000313" key="4">
    <source>
        <dbReference type="EMBL" id="KRT57591.1"/>
    </source>
</evidence>
<dbReference type="OrthoDB" id="5762913at2"/>
<dbReference type="STRING" id="54398.Ga0074115_11159"/>
<name>A0A0T5YWG5_9GAMM</name>